<feature type="region of interest" description="Disordered" evidence="1">
    <location>
        <begin position="385"/>
        <end position="409"/>
    </location>
</feature>
<organism evidence="3 4">
    <name type="scientific">Actinoplanes aureus</name>
    <dbReference type="NCBI Taxonomy" id="2792083"/>
    <lineage>
        <taxon>Bacteria</taxon>
        <taxon>Bacillati</taxon>
        <taxon>Actinomycetota</taxon>
        <taxon>Actinomycetes</taxon>
        <taxon>Micromonosporales</taxon>
        <taxon>Micromonosporaceae</taxon>
        <taxon>Actinoplanes</taxon>
    </lineage>
</organism>
<dbReference type="Proteomes" id="UP000598146">
    <property type="component" value="Unassembled WGS sequence"/>
</dbReference>
<keyword evidence="2" id="KW-0472">Membrane</keyword>
<keyword evidence="2" id="KW-0812">Transmembrane</keyword>
<feature type="transmembrane region" description="Helical" evidence="2">
    <location>
        <begin position="31"/>
        <end position="49"/>
    </location>
</feature>
<name>A0A931CC12_9ACTN</name>
<feature type="transmembrane region" description="Helical" evidence="2">
    <location>
        <begin position="117"/>
        <end position="141"/>
    </location>
</feature>
<dbReference type="EMBL" id="JADQTO010000014">
    <property type="protein sequence ID" value="MBG0565202.1"/>
    <property type="molecule type" value="Genomic_DNA"/>
</dbReference>
<sequence length="409" mass="45913">MTPTEPASQGSVRRRVQTFARRLAGDVPGRYWLLLAGLFVLGYLYWHQWGKPWTGDSLYYTAMTFQYAGHDLNEAIRLTGEYFNDPKIDRLHYGFEDPVISPLIYPRVVYPALSVPFVMLMGGTGMYVVPLLSAMFIVWGLMRLMTRLFTKEIALAVTAVFILTHAYLEFMTGMFTEAPALAFTVAILMMLPLGGKRFGVREAVACSVLLVLVTFSRQSGPVLVSAICFAWLWTLLRRRRFRENPWNLPVLVLLPVGLACTLVMQWWAPYDVLAWFVKVNNQPDTITAIKNMPEIFWKLTVADTKQYFVRDLGLFGIWCAALISVLARPKSVLTALLVGSLLPSMLLSVLNSTVSSFRYYLPMYPILVLAAAGLVHHLLVRPPKPEAGSVEPEPENRSAGNEMPKAVVA</sequence>
<evidence type="ECO:0000256" key="1">
    <source>
        <dbReference type="SAM" id="MobiDB-lite"/>
    </source>
</evidence>
<feature type="transmembrane region" description="Helical" evidence="2">
    <location>
        <begin position="148"/>
        <end position="168"/>
    </location>
</feature>
<reference evidence="3" key="1">
    <citation type="submission" date="2020-11" db="EMBL/GenBank/DDBJ databases">
        <title>Isolation and identification of active actinomycetes.</title>
        <authorList>
            <person name="Sun X."/>
        </authorList>
    </citation>
    <scope>NUCLEOTIDE SEQUENCE</scope>
    <source>
        <strain evidence="3">NEAU-A11</strain>
    </source>
</reference>
<feature type="transmembrane region" description="Helical" evidence="2">
    <location>
        <begin position="248"/>
        <end position="268"/>
    </location>
</feature>
<gene>
    <name evidence="3" type="ORF">I4J89_27485</name>
</gene>
<dbReference type="RefSeq" id="WP_196416981.1">
    <property type="nucleotide sequence ID" value="NZ_JADQTO010000014.1"/>
</dbReference>
<feature type="transmembrane region" description="Helical" evidence="2">
    <location>
        <begin position="333"/>
        <end position="353"/>
    </location>
</feature>
<keyword evidence="2" id="KW-1133">Transmembrane helix</keyword>
<dbReference type="AlphaFoldDB" id="A0A931CC12"/>
<feature type="transmembrane region" description="Helical" evidence="2">
    <location>
        <begin position="307"/>
        <end position="326"/>
    </location>
</feature>
<proteinExistence type="predicted"/>
<accession>A0A931CC12</accession>
<evidence type="ECO:0000313" key="3">
    <source>
        <dbReference type="EMBL" id="MBG0565202.1"/>
    </source>
</evidence>
<evidence type="ECO:0000313" key="4">
    <source>
        <dbReference type="Proteomes" id="UP000598146"/>
    </source>
</evidence>
<comment type="caution">
    <text evidence="3">The sequence shown here is derived from an EMBL/GenBank/DDBJ whole genome shotgun (WGS) entry which is preliminary data.</text>
</comment>
<keyword evidence="4" id="KW-1185">Reference proteome</keyword>
<evidence type="ECO:0000256" key="2">
    <source>
        <dbReference type="SAM" id="Phobius"/>
    </source>
</evidence>
<protein>
    <submittedName>
        <fullName evidence="3">Uncharacterized protein</fullName>
    </submittedName>
</protein>
<feature type="transmembrane region" description="Helical" evidence="2">
    <location>
        <begin position="359"/>
        <end position="379"/>
    </location>
</feature>
<feature type="transmembrane region" description="Helical" evidence="2">
    <location>
        <begin position="221"/>
        <end position="236"/>
    </location>
</feature>